<dbReference type="Proteomes" id="UP000585474">
    <property type="component" value="Unassembled WGS sequence"/>
</dbReference>
<protein>
    <submittedName>
        <fullName evidence="1">Uncharacterized protein</fullName>
    </submittedName>
</protein>
<evidence type="ECO:0000313" key="2">
    <source>
        <dbReference type="Proteomes" id="UP000585474"/>
    </source>
</evidence>
<gene>
    <name evidence="1" type="ORF">Acr_00g0051810</name>
</gene>
<name>A0A7J0DKW2_9ERIC</name>
<proteinExistence type="predicted"/>
<sequence>MSSYINGQTLWRVITGELINLTKEDKELQSKYEDRVDEWVGKNHKIITWMSNTTVDQLALSEPEWSCITDIEKFTTYRDGQRLIPFLMALRDDFDPVCASLLHRSPLPTLEDAVSKLLSEKTCLGSLKTHQLNNVLATPQGRHSTLNSCSYCHSTDHVLLGCPVRTCKWCRKTGPSHFQHECFKNPNR</sequence>
<dbReference type="OrthoDB" id="1743711at2759"/>
<dbReference type="AlphaFoldDB" id="A0A7J0DKW2"/>
<accession>A0A7J0DKW2</accession>
<keyword evidence="2" id="KW-1185">Reference proteome</keyword>
<dbReference type="PANTHER" id="PTHR34222">
    <property type="entry name" value="GAG_PRE-INTEGRS DOMAIN-CONTAINING PROTEIN"/>
    <property type="match status" value="1"/>
</dbReference>
<reference evidence="2" key="1">
    <citation type="submission" date="2019-07" db="EMBL/GenBank/DDBJ databases">
        <title>De Novo Assembly of kiwifruit Actinidia rufa.</title>
        <authorList>
            <person name="Sugita-Konishi S."/>
            <person name="Sato K."/>
            <person name="Mori E."/>
            <person name="Abe Y."/>
            <person name="Kisaki G."/>
            <person name="Hamano K."/>
            <person name="Suezawa K."/>
            <person name="Otani M."/>
            <person name="Fukuda T."/>
            <person name="Manabe T."/>
            <person name="Gomi K."/>
            <person name="Tabuchi M."/>
            <person name="Akimitsu K."/>
            <person name="Kataoka I."/>
        </authorList>
    </citation>
    <scope>NUCLEOTIDE SEQUENCE [LARGE SCALE GENOMIC DNA]</scope>
    <source>
        <strain evidence="2">cv. Fuchu</strain>
    </source>
</reference>
<dbReference type="EMBL" id="BJWL01000280">
    <property type="protein sequence ID" value="GFS37407.1"/>
    <property type="molecule type" value="Genomic_DNA"/>
</dbReference>
<comment type="caution">
    <text evidence="1">The sequence shown here is derived from an EMBL/GenBank/DDBJ whole genome shotgun (WGS) entry which is preliminary data.</text>
</comment>
<evidence type="ECO:0000313" key="1">
    <source>
        <dbReference type="EMBL" id="GFS37407.1"/>
    </source>
</evidence>
<dbReference type="PANTHER" id="PTHR34222:SF100">
    <property type="entry name" value="CCHC-TYPE DOMAIN-CONTAINING PROTEIN"/>
    <property type="match status" value="1"/>
</dbReference>
<organism evidence="1 2">
    <name type="scientific">Actinidia rufa</name>
    <dbReference type="NCBI Taxonomy" id="165716"/>
    <lineage>
        <taxon>Eukaryota</taxon>
        <taxon>Viridiplantae</taxon>
        <taxon>Streptophyta</taxon>
        <taxon>Embryophyta</taxon>
        <taxon>Tracheophyta</taxon>
        <taxon>Spermatophyta</taxon>
        <taxon>Magnoliopsida</taxon>
        <taxon>eudicotyledons</taxon>
        <taxon>Gunneridae</taxon>
        <taxon>Pentapetalae</taxon>
        <taxon>asterids</taxon>
        <taxon>Ericales</taxon>
        <taxon>Actinidiaceae</taxon>
        <taxon>Actinidia</taxon>
    </lineage>
</organism>